<dbReference type="Gene3D" id="2.40.40.10">
    <property type="entry name" value="RlpA-like domain"/>
    <property type="match status" value="1"/>
</dbReference>
<protein>
    <recommendedName>
        <fullName evidence="5">RlpA-like protein double-psi beta-barrel domain-containing protein</fullName>
    </recommendedName>
</protein>
<keyword evidence="1 2" id="KW-0732">Signal</keyword>
<dbReference type="Proteomes" id="UP001107558">
    <property type="component" value="Chromosome 1"/>
</dbReference>
<dbReference type="PANTHER" id="PTHR31836">
    <property type="match status" value="1"/>
</dbReference>
<accession>A0A9J6CHM2</accession>
<evidence type="ECO:0000256" key="1">
    <source>
        <dbReference type="ARBA" id="ARBA00022729"/>
    </source>
</evidence>
<gene>
    <name evidence="3" type="ORF">PVAND_010881</name>
</gene>
<comment type="caution">
    <text evidence="3">The sequence shown here is derived from an EMBL/GenBank/DDBJ whole genome shotgun (WGS) entry which is preliminary data.</text>
</comment>
<evidence type="ECO:0000256" key="2">
    <source>
        <dbReference type="SAM" id="SignalP"/>
    </source>
</evidence>
<dbReference type="EMBL" id="JADBJN010000001">
    <property type="protein sequence ID" value="KAG5681445.1"/>
    <property type="molecule type" value="Genomic_DNA"/>
</dbReference>
<proteinExistence type="predicted"/>
<organism evidence="3 4">
    <name type="scientific">Polypedilum vanderplanki</name>
    <name type="common">Sleeping chironomid midge</name>
    <dbReference type="NCBI Taxonomy" id="319348"/>
    <lineage>
        <taxon>Eukaryota</taxon>
        <taxon>Metazoa</taxon>
        <taxon>Ecdysozoa</taxon>
        <taxon>Arthropoda</taxon>
        <taxon>Hexapoda</taxon>
        <taxon>Insecta</taxon>
        <taxon>Pterygota</taxon>
        <taxon>Neoptera</taxon>
        <taxon>Endopterygota</taxon>
        <taxon>Diptera</taxon>
        <taxon>Nematocera</taxon>
        <taxon>Chironomoidea</taxon>
        <taxon>Chironomidae</taxon>
        <taxon>Chironominae</taxon>
        <taxon>Polypedilum</taxon>
        <taxon>Polypedilum</taxon>
    </lineage>
</organism>
<feature type="signal peptide" evidence="2">
    <location>
        <begin position="1"/>
        <end position="22"/>
    </location>
</feature>
<dbReference type="PANTHER" id="PTHR31836:SF21">
    <property type="entry name" value="EXPANSIN-LIKE PROTEIN 7"/>
    <property type="match status" value="1"/>
</dbReference>
<dbReference type="InterPro" id="IPR036908">
    <property type="entry name" value="RlpA-like_sf"/>
</dbReference>
<sequence>MSRYRFLSHFAIACLLITFIDANSTSTIRNELYKGDITFYYEWRGNYGSCALNQSKIDPYHVAALSRHWMKLPKGITNPNNHPLCGDDHCIKVNGKRGSVVLKISDTCYGCKPYDVDVADKIFPLLDDPRKGRIKMTWRFISCNAKISSLNDDRN</sequence>
<dbReference type="AlphaFoldDB" id="A0A9J6CHM2"/>
<dbReference type="SUPFAM" id="SSF50685">
    <property type="entry name" value="Barwin-like endoglucanases"/>
    <property type="match status" value="1"/>
</dbReference>
<feature type="chain" id="PRO_5039935982" description="RlpA-like protein double-psi beta-barrel domain-containing protein" evidence="2">
    <location>
        <begin position="23"/>
        <end position="155"/>
    </location>
</feature>
<dbReference type="OrthoDB" id="623670at2759"/>
<evidence type="ECO:0000313" key="4">
    <source>
        <dbReference type="Proteomes" id="UP001107558"/>
    </source>
</evidence>
<name>A0A9J6CHM2_POLVA</name>
<keyword evidence="4" id="KW-1185">Reference proteome</keyword>
<reference evidence="3" key="1">
    <citation type="submission" date="2021-03" db="EMBL/GenBank/DDBJ databases">
        <title>Chromosome level genome of the anhydrobiotic midge Polypedilum vanderplanki.</title>
        <authorList>
            <person name="Yoshida Y."/>
            <person name="Kikawada T."/>
            <person name="Gusev O."/>
        </authorList>
    </citation>
    <scope>NUCLEOTIDE SEQUENCE</scope>
    <source>
        <strain evidence="3">NIAS01</strain>
        <tissue evidence="3">Whole body or cell culture</tissue>
    </source>
</reference>
<evidence type="ECO:0000313" key="3">
    <source>
        <dbReference type="EMBL" id="KAG5681445.1"/>
    </source>
</evidence>
<evidence type="ECO:0008006" key="5">
    <source>
        <dbReference type="Google" id="ProtNLM"/>
    </source>
</evidence>
<dbReference type="InterPro" id="IPR051477">
    <property type="entry name" value="Expansin_CellWall"/>
</dbReference>